<dbReference type="Proteomes" id="UP000887013">
    <property type="component" value="Unassembled WGS sequence"/>
</dbReference>
<organism evidence="2 3">
    <name type="scientific">Nephila pilipes</name>
    <name type="common">Giant wood spider</name>
    <name type="synonym">Nephila maculata</name>
    <dbReference type="NCBI Taxonomy" id="299642"/>
    <lineage>
        <taxon>Eukaryota</taxon>
        <taxon>Metazoa</taxon>
        <taxon>Ecdysozoa</taxon>
        <taxon>Arthropoda</taxon>
        <taxon>Chelicerata</taxon>
        <taxon>Arachnida</taxon>
        <taxon>Araneae</taxon>
        <taxon>Araneomorphae</taxon>
        <taxon>Entelegynae</taxon>
        <taxon>Araneoidea</taxon>
        <taxon>Nephilidae</taxon>
        <taxon>Nephila</taxon>
    </lineage>
</organism>
<accession>A0A8X6PFV1</accession>
<proteinExistence type="predicted"/>
<comment type="caution">
    <text evidence="2">The sequence shown here is derived from an EMBL/GenBank/DDBJ whole genome shotgun (WGS) entry which is preliminary data.</text>
</comment>
<gene>
    <name evidence="2" type="ORF">NPIL_210501</name>
</gene>
<evidence type="ECO:0000313" key="2">
    <source>
        <dbReference type="EMBL" id="GFT65004.1"/>
    </source>
</evidence>
<feature type="compositionally biased region" description="Polar residues" evidence="1">
    <location>
        <begin position="29"/>
        <end position="41"/>
    </location>
</feature>
<reference evidence="2" key="1">
    <citation type="submission" date="2020-08" db="EMBL/GenBank/DDBJ databases">
        <title>Multicomponent nature underlies the extraordinary mechanical properties of spider dragline silk.</title>
        <authorList>
            <person name="Kono N."/>
            <person name="Nakamura H."/>
            <person name="Mori M."/>
            <person name="Yoshida Y."/>
            <person name="Ohtoshi R."/>
            <person name="Malay A.D."/>
            <person name="Moran D.A.P."/>
            <person name="Tomita M."/>
            <person name="Numata K."/>
            <person name="Arakawa K."/>
        </authorList>
    </citation>
    <scope>NUCLEOTIDE SEQUENCE</scope>
</reference>
<dbReference type="AlphaFoldDB" id="A0A8X6PFV1"/>
<protein>
    <submittedName>
        <fullName evidence="2">Uncharacterized protein</fullName>
    </submittedName>
</protein>
<keyword evidence="3" id="KW-1185">Reference proteome</keyword>
<name>A0A8X6PFV1_NEPPI</name>
<feature type="compositionally biased region" description="Polar residues" evidence="1">
    <location>
        <begin position="80"/>
        <end position="90"/>
    </location>
</feature>
<evidence type="ECO:0000313" key="3">
    <source>
        <dbReference type="Proteomes" id="UP000887013"/>
    </source>
</evidence>
<feature type="region of interest" description="Disordered" evidence="1">
    <location>
        <begin position="26"/>
        <end position="90"/>
    </location>
</feature>
<dbReference type="EMBL" id="BMAW01068530">
    <property type="protein sequence ID" value="GFT65004.1"/>
    <property type="molecule type" value="Genomic_DNA"/>
</dbReference>
<sequence>MATKMPRVQVLQFMVPTKALKIAKMSRTGGCQSEKGQFNDQTEGKDTASPHYVAVVATTAPTQKEQPKKGRQVKTKETTEAQAQQPKQRMQTVWVVLKDTSYPYDKLLKT</sequence>
<evidence type="ECO:0000256" key="1">
    <source>
        <dbReference type="SAM" id="MobiDB-lite"/>
    </source>
</evidence>